<reference evidence="3" key="2">
    <citation type="submission" date="2017-02" db="UniProtKB">
        <authorList>
            <consortium name="WormBaseParasite"/>
        </authorList>
    </citation>
    <scope>IDENTIFICATION</scope>
</reference>
<name>A0A0K0DJG6_ANGCA</name>
<dbReference type="AlphaFoldDB" id="A0A0K0DJG6"/>
<protein>
    <submittedName>
        <fullName evidence="3">Uncharacterized protein</fullName>
    </submittedName>
</protein>
<organism evidence="2 3">
    <name type="scientific">Angiostrongylus cantonensis</name>
    <name type="common">Rat lungworm</name>
    <dbReference type="NCBI Taxonomy" id="6313"/>
    <lineage>
        <taxon>Eukaryota</taxon>
        <taxon>Metazoa</taxon>
        <taxon>Ecdysozoa</taxon>
        <taxon>Nematoda</taxon>
        <taxon>Chromadorea</taxon>
        <taxon>Rhabditida</taxon>
        <taxon>Rhabditina</taxon>
        <taxon>Rhabditomorpha</taxon>
        <taxon>Strongyloidea</taxon>
        <taxon>Metastrongylidae</taxon>
        <taxon>Angiostrongylus</taxon>
    </lineage>
</organism>
<evidence type="ECO:0000256" key="1">
    <source>
        <dbReference type="SAM" id="MobiDB-lite"/>
    </source>
</evidence>
<dbReference type="Proteomes" id="UP000035642">
    <property type="component" value="Unassembled WGS sequence"/>
</dbReference>
<reference evidence="2" key="1">
    <citation type="submission" date="2012-09" db="EMBL/GenBank/DDBJ databases">
        <authorList>
            <person name="Martin A.A."/>
        </authorList>
    </citation>
    <scope>NUCLEOTIDE SEQUENCE</scope>
</reference>
<accession>A0A0K0DJG6</accession>
<evidence type="ECO:0000313" key="3">
    <source>
        <dbReference type="WBParaSite" id="ACAC_0001154701-mRNA-1"/>
    </source>
</evidence>
<evidence type="ECO:0000313" key="2">
    <source>
        <dbReference type="Proteomes" id="UP000035642"/>
    </source>
</evidence>
<dbReference type="WBParaSite" id="ACAC_0001154701-mRNA-1">
    <property type="protein sequence ID" value="ACAC_0001154701-mRNA-1"/>
    <property type="gene ID" value="ACAC_0001154701"/>
</dbReference>
<proteinExistence type="predicted"/>
<feature type="region of interest" description="Disordered" evidence="1">
    <location>
        <begin position="1"/>
        <end position="37"/>
    </location>
</feature>
<sequence>MYAIDISLRGLPTPTELAGDDDDAGEPNHAGTRSIREQGAPIRCVRKCTTSVESSASALKLPVVTVRVRFAGRPLSTFHPV</sequence>
<keyword evidence="2" id="KW-1185">Reference proteome</keyword>